<dbReference type="InterPro" id="IPR036864">
    <property type="entry name" value="Zn2-C6_fun-type_DNA-bd_sf"/>
</dbReference>
<dbReference type="Pfam" id="PF14602">
    <property type="entry name" value="Hexapep_2"/>
    <property type="match status" value="1"/>
</dbReference>
<protein>
    <submittedName>
        <fullName evidence="6">Trimeric LpxA-like protein</fullName>
    </submittedName>
</protein>
<evidence type="ECO:0000256" key="3">
    <source>
        <dbReference type="ARBA" id="ARBA00023242"/>
    </source>
</evidence>
<feature type="region of interest" description="Disordered" evidence="4">
    <location>
        <begin position="262"/>
        <end position="354"/>
    </location>
</feature>
<name>A0AA38RSX8_9PEZI</name>
<feature type="compositionally biased region" description="Basic and acidic residues" evidence="4">
    <location>
        <begin position="24"/>
        <end position="34"/>
    </location>
</feature>
<evidence type="ECO:0000256" key="2">
    <source>
        <dbReference type="ARBA" id="ARBA00022679"/>
    </source>
</evidence>
<sequence>MATFTALNGGSPKAMEGVNGGNADSKRTGSEEHANLSAHTSDPKPATESQASQRERENWAGPSLDRPPYPSASYPDIENSHKRKRSDSLERREQPSQPARHEEAPSQRPSESRDPYGTPAREYRPYSEDSRDQQHDTWFSQHSRDDRGSAYEPQSAVPGSAQSDEQIGDALRRATGQMDQSDYPQTSPEGEDRPGPLYPPMYTPEHRRDGVIQSDPKKRKRNFSNRTKTGCLTCRKRKKKCDEAKPECSNCVRGGFVCAGYPPQRGAWQKPESKPTTIQIESKDPTYVPPGAYGMPQQHPYPSQAAMSQQKREPLPSYRGQPLRIEPPQGRPVLTDDERPTASTLPSASVTSPDNKLSALSAYTNTPANVFPTPVSAAPVPFPDRTPKEYQRVPPLHDLSRTEADIPAQGNTLPQINILHATRTNSPIPTPQSSGVQATAALALSHTQFPSNRPRREKDEMLNGRPYYPFDKELVLERERCTAACWRFNNSTNPNNGVSPTERARLFREILHPREGIQISPTMTSPVTHTGRVGENVVVEAPFVCDYGYNIHIGKNVVIGRNCTITDTCEVKIGDNVIIGPNVSIYTATVTTNYRQRSGSRGTQYGKSIIIEDDVFIGGNVVILPGVRIGRGSTVGAGSLVTKNLASFCVCFGSPAEVRRGIAS</sequence>
<dbReference type="InterPro" id="IPR051159">
    <property type="entry name" value="Hexapeptide_acetyltransf"/>
</dbReference>
<feature type="domain" description="Zn(2)-C6 fungal-type" evidence="5">
    <location>
        <begin position="230"/>
        <end position="258"/>
    </location>
</feature>
<feature type="region of interest" description="Disordered" evidence="4">
    <location>
        <begin position="445"/>
        <end position="464"/>
    </location>
</feature>
<dbReference type="SUPFAM" id="SSF51161">
    <property type="entry name" value="Trimeric LpxA-like enzymes"/>
    <property type="match status" value="1"/>
</dbReference>
<dbReference type="GO" id="GO:0008374">
    <property type="term" value="F:O-acyltransferase activity"/>
    <property type="evidence" value="ECO:0007669"/>
    <property type="project" value="TreeGrafter"/>
</dbReference>
<dbReference type="Gene3D" id="4.10.240.10">
    <property type="entry name" value="Zn(2)-C6 fungal-type DNA-binding domain"/>
    <property type="match status" value="1"/>
</dbReference>
<dbReference type="InterPro" id="IPR024688">
    <property type="entry name" value="Mac_dom"/>
</dbReference>
<dbReference type="Gene3D" id="2.160.10.10">
    <property type="entry name" value="Hexapeptide repeat proteins"/>
    <property type="match status" value="1"/>
</dbReference>
<keyword evidence="2" id="KW-0808">Transferase</keyword>
<dbReference type="PROSITE" id="PS00463">
    <property type="entry name" value="ZN2_CY6_FUNGAL_1"/>
    <property type="match status" value="1"/>
</dbReference>
<dbReference type="InterPro" id="IPR018357">
    <property type="entry name" value="Hexapep_transf_CS"/>
</dbReference>
<feature type="compositionally biased region" description="Polar residues" evidence="4">
    <location>
        <begin position="341"/>
        <end position="354"/>
    </location>
</feature>
<feature type="compositionally biased region" description="Basic and acidic residues" evidence="4">
    <location>
        <begin position="86"/>
        <end position="114"/>
    </location>
</feature>
<evidence type="ECO:0000259" key="5">
    <source>
        <dbReference type="PROSITE" id="PS50048"/>
    </source>
</evidence>
<dbReference type="SUPFAM" id="SSF57701">
    <property type="entry name" value="Zn2/Cys6 DNA-binding domain"/>
    <property type="match status" value="1"/>
</dbReference>
<comment type="similarity">
    <text evidence="1">Belongs to the transferase hexapeptide repeat family.</text>
</comment>
<feature type="compositionally biased region" description="Polar residues" evidence="4">
    <location>
        <begin position="177"/>
        <end position="188"/>
    </location>
</feature>
<proteinExistence type="inferred from homology"/>
<feature type="region of interest" description="Disordered" evidence="4">
    <location>
        <begin position="1"/>
        <end position="227"/>
    </location>
</feature>
<dbReference type="CDD" id="cd03357">
    <property type="entry name" value="LbH_MAT_GAT"/>
    <property type="match status" value="1"/>
</dbReference>
<accession>A0AA38RSX8</accession>
<evidence type="ECO:0000256" key="1">
    <source>
        <dbReference type="ARBA" id="ARBA00007274"/>
    </source>
</evidence>
<dbReference type="PROSITE" id="PS50048">
    <property type="entry name" value="ZN2_CY6_FUNGAL_2"/>
    <property type="match status" value="1"/>
</dbReference>
<keyword evidence="7" id="KW-1185">Reference proteome</keyword>
<evidence type="ECO:0000256" key="4">
    <source>
        <dbReference type="SAM" id="MobiDB-lite"/>
    </source>
</evidence>
<evidence type="ECO:0000313" key="6">
    <source>
        <dbReference type="EMBL" id="KAJ9156178.1"/>
    </source>
</evidence>
<dbReference type="Proteomes" id="UP001174694">
    <property type="component" value="Unassembled WGS sequence"/>
</dbReference>
<dbReference type="Pfam" id="PF00132">
    <property type="entry name" value="Hexapep"/>
    <property type="match status" value="1"/>
</dbReference>
<dbReference type="AlphaFoldDB" id="A0AA38RSX8"/>
<dbReference type="SMART" id="SM01266">
    <property type="entry name" value="Mac"/>
    <property type="match status" value="1"/>
</dbReference>
<dbReference type="PANTHER" id="PTHR23416">
    <property type="entry name" value="SIALIC ACID SYNTHASE-RELATED"/>
    <property type="match status" value="1"/>
</dbReference>
<dbReference type="SMART" id="SM00066">
    <property type="entry name" value="GAL4"/>
    <property type="match status" value="1"/>
</dbReference>
<dbReference type="InterPro" id="IPR001451">
    <property type="entry name" value="Hexapep"/>
</dbReference>
<dbReference type="PANTHER" id="PTHR23416:SF76">
    <property type="entry name" value="ZN(II)2CYS6 TRANSCRIPTION FACTOR (EUROFUNG)"/>
    <property type="match status" value="1"/>
</dbReference>
<dbReference type="CDD" id="cd00067">
    <property type="entry name" value="GAL4"/>
    <property type="match status" value="1"/>
</dbReference>
<dbReference type="GO" id="GO:0008270">
    <property type="term" value="F:zinc ion binding"/>
    <property type="evidence" value="ECO:0007669"/>
    <property type="project" value="InterPro"/>
</dbReference>
<dbReference type="EMBL" id="JANBVO010000002">
    <property type="protein sequence ID" value="KAJ9156178.1"/>
    <property type="molecule type" value="Genomic_DNA"/>
</dbReference>
<gene>
    <name evidence="6" type="ORF">NKR23_g1068</name>
</gene>
<dbReference type="GO" id="GO:0000981">
    <property type="term" value="F:DNA-binding transcription factor activity, RNA polymerase II-specific"/>
    <property type="evidence" value="ECO:0007669"/>
    <property type="project" value="InterPro"/>
</dbReference>
<dbReference type="PROSITE" id="PS00101">
    <property type="entry name" value="HEXAPEP_TRANSFERASES"/>
    <property type="match status" value="1"/>
</dbReference>
<dbReference type="Pfam" id="PF00172">
    <property type="entry name" value="Zn_clus"/>
    <property type="match status" value="1"/>
</dbReference>
<keyword evidence="3" id="KW-0539">Nucleus</keyword>
<evidence type="ECO:0000313" key="7">
    <source>
        <dbReference type="Proteomes" id="UP001174694"/>
    </source>
</evidence>
<comment type="caution">
    <text evidence="6">The sequence shown here is derived from an EMBL/GenBank/DDBJ whole genome shotgun (WGS) entry which is preliminary data.</text>
</comment>
<reference evidence="6" key="1">
    <citation type="submission" date="2022-07" db="EMBL/GenBank/DDBJ databases">
        <title>Fungi with potential for degradation of polypropylene.</title>
        <authorList>
            <person name="Gostincar C."/>
        </authorList>
    </citation>
    <scope>NUCLEOTIDE SEQUENCE</scope>
    <source>
        <strain evidence="6">EXF-13308</strain>
    </source>
</reference>
<dbReference type="GO" id="GO:0016407">
    <property type="term" value="F:acetyltransferase activity"/>
    <property type="evidence" value="ECO:0007669"/>
    <property type="project" value="InterPro"/>
</dbReference>
<feature type="compositionally biased region" description="Basic and acidic residues" evidence="4">
    <location>
        <begin position="121"/>
        <end position="135"/>
    </location>
</feature>
<dbReference type="InterPro" id="IPR011004">
    <property type="entry name" value="Trimer_LpxA-like_sf"/>
</dbReference>
<dbReference type="InterPro" id="IPR001138">
    <property type="entry name" value="Zn2Cys6_DnaBD"/>
</dbReference>
<dbReference type="Pfam" id="PF12464">
    <property type="entry name" value="Mac"/>
    <property type="match status" value="1"/>
</dbReference>
<organism evidence="6 7">
    <name type="scientific">Pleurostoma richardsiae</name>
    <dbReference type="NCBI Taxonomy" id="41990"/>
    <lineage>
        <taxon>Eukaryota</taxon>
        <taxon>Fungi</taxon>
        <taxon>Dikarya</taxon>
        <taxon>Ascomycota</taxon>
        <taxon>Pezizomycotina</taxon>
        <taxon>Sordariomycetes</taxon>
        <taxon>Sordariomycetidae</taxon>
        <taxon>Calosphaeriales</taxon>
        <taxon>Pleurostomataceae</taxon>
        <taxon>Pleurostoma</taxon>
    </lineage>
</organism>